<comment type="caution">
    <text evidence="1">The sequence shown here is derived from an EMBL/GenBank/DDBJ whole genome shotgun (WGS) entry which is preliminary data.</text>
</comment>
<dbReference type="Proteomes" id="UP000321579">
    <property type="component" value="Unassembled WGS sequence"/>
</dbReference>
<evidence type="ECO:0000313" key="2">
    <source>
        <dbReference type="Proteomes" id="UP000321579"/>
    </source>
</evidence>
<evidence type="ECO:0000313" key="1">
    <source>
        <dbReference type="EMBL" id="GEL11432.1"/>
    </source>
</evidence>
<protein>
    <submittedName>
        <fullName evidence="1">Uncharacterized protein</fullName>
    </submittedName>
</protein>
<accession>A0A511CFL4</accession>
<dbReference type="EMBL" id="BJVF01000004">
    <property type="protein sequence ID" value="GEL11432.1"/>
    <property type="molecule type" value="Genomic_DNA"/>
</dbReference>
<name>A0A511CFL4_9FLAO</name>
<organism evidence="1 2">
    <name type="scientific">Flavobacterium glycines</name>
    <dbReference type="NCBI Taxonomy" id="551990"/>
    <lineage>
        <taxon>Bacteria</taxon>
        <taxon>Pseudomonadati</taxon>
        <taxon>Bacteroidota</taxon>
        <taxon>Flavobacteriia</taxon>
        <taxon>Flavobacteriales</taxon>
        <taxon>Flavobacteriaceae</taxon>
        <taxon>Flavobacterium</taxon>
    </lineage>
</organism>
<gene>
    <name evidence="1" type="ORF">FGL01_21710</name>
</gene>
<proteinExistence type="predicted"/>
<sequence length="45" mass="5613">MNYGKNNLNKNNRLFLFDWNVFYEVLYNTLSFLLKENENKFLNYN</sequence>
<dbReference type="AlphaFoldDB" id="A0A511CFL4"/>
<reference evidence="1 2" key="1">
    <citation type="submission" date="2019-07" db="EMBL/GenBank/DDBJ databases">
        <title>Whole genome shotgun sequence of Flavobacterium glycines NBRC 105008.</title>
        <authorList>
            <person name="Hosoyama A."/>
            <person name="Uohara A."/>
            <person name="Ohji S."/>
            <person name="Ichikawa N."/>
        </authorList>
    </citation>
    <scope>NUCLEOTIDE SEQUENCE [LARGE SCALE GENOMIC DNA]</scope>
    <source>
        <strain evidence="1 2">NBRC 105008</strain>
    </source>
</reference>